<dbReference type="EMBL" id="BAABKC010000059">
    <property type="protein sequence ID" value="GAA5063156.1"/>
    <property type="molecule type" value="Genomic_DNA"/>
</dbReference>
<organism evidence="2 3">
    <name type="scientific">Streptomyces similanensis</name>
    <dbReference type="NCBI Taxonomy" id="1274988"/>
    <lineage>
        <taxon>Bacteria</taxon>
        <taxon>Bacillati</taxon>
        <taxon>Actinomycetota</taxon>
        <taxon>Actinomycetes</taxon>
        <taxon>Kitasatosporales</taxon>
        <taxon>Streptomycetaceae</taxon>
        <taxon>Streptomyces</taxon>
    </lineage>
</organism>
<gene>
    <name evidence="2" type="ORF">GCM10023336_42170</name>
</gene>
<feature type="compositionally biased region" description="Basic and acidic residues" evidence="1">
    <location>
        <begin position="55"/>
        <end position="64"/>
    </location>
</feature>
<name>A0ABP9KSS2_9ACTN</name>
<accession>A0ABP9KSS2</accession>
<evidence type="ECO:0000313" key="3">
    <source>
        <dbReference type="Proteomes" id="UP001500124"/>
    </source>
</evidence>
<proteinExistence type="predicted"/>
<sequence length="75" mass="7910">MRDVKEFGTRAVRPRPHGRLLALGLIHPTATLEEAGADDACGRPSGSEWFAVARSGDHRADGRLSPRGGGSVTTT</sequence>
<dbReference type="Proteomes" id="UP001500124">
    <property type="component" value="Unassembled WGS sequence"/>
</dbReference>
<protein>
    <submittedName>
        <fullName evidence="2">Uncharacterized protein</fullName>
    </submittedName>
</protein>
<evidence type="ECO:0000256" key="1">
    <source>
        <dbReference type="SAM" id="MobiDB-lite"/>
    </source>
</evidence>
<reference evidence="3" key="1">
    <citation type="journal article" date="2019" name="Int. J. Syst. Evol. Microbiol.">
        <title>The Global Catalogue of Microorganisms (GCM) 10K type strain sequencing project: providing services to taxonomists for standard genome sequencing and annotation.</title>
        <authorList>
            <consortium name="The Broad Institute Genomics Platform"/>
            <consortium name="The Broad Institute Genome Sequencing Center for Infectious Disease"/>
            <person name="Wu L."/>
            <person name="Ma J."/>
        </authorList>
    </citation>
    <scope>NUCLEOTIDE SEQUENCE [LARGE SCALE GENOMIC DNA]</scope>
    <source>
        <strain evidence="3">JCM 18410</strain>
    </source>
</reference>
<comment type="caution">
    <text evidence="2">The sequence shown here is derived from an EMBL/GenBank/DDBJ whole genome shotgun (WGS) entry which is preliminary data.</text>
</comment>
<keyword evidence="3" id="KW-1185">Reference proteome</keyword>
<feature type="region of interest" description="Disordered" evidence="1">
    <location>
        <begin position="54"/>
        <end position="75"/>
    </location>
</feature>
<evidence type="ECO:0000313" key="2">
    <source>
        <dbReference type="EMBL" id="GAA5063156.1"/>
    </source>
</evidence>